<dbReference type="InterPro" id="IPR020019">
    <property type="entry name" value="AcTrfase_PglD-like"/>
</dbReference>
<evidence type="ECO:0000256" key="3">
    <source>
        <dbReference type="PIRSR" id="PIRSR620019-1"/>
    </source>
</evidence>
<gene>
    <name evidence="6" type="primary">perB</name>
    <name evidence="6" type="ORF">GCM10010918_16580</name>
</gene>
<dbReference type="Proteomes" id="UP000600247">
    <property type="component" value="Unassembled WGS sequence"/>
</dbReference>
<dbReference type="Gene3D" id="3.40.50.20">
    <property type="match status" value="1"/>
</dbReference>
<evidence type="ECO:0000256" key="4">
    <source>
        <dbReference type="PIRSR" id="PIRSR620019-2"/>
    </source>
</evidence>
<name>A0A917H0X8_9BACL</name>
<accession>A0A917H0X8</accession>
<dbReference type="Pfam" id="PF17836">
    <property type="entry name" value="PglD_N"/>
    <property type="match status" value="1"/>
</dbReference>
<dbReference type="PANTHER" id="PTHR43300">
    <property type="entry name" value="ACETYLTRANSFERASE"/>
    <property type="match status" value="1"/>
</dbReference>
<dbReference type="Pfam" id="PF00132">
    <property type="entry name" value="Hexapep"/>
    <property type="match status" value="1"/>
</dbReference>
<keyword evidence="1 6" id="KW-0808">Transferase</keyword>
<dbReference type="InterPro" id="IPR041561">
    <property type="entry name" value="PglD_N"/>
</dbReference>
<evidence type="ECO:0000313" key="6">
    <source>
        <dbReference type="EMBL" id="GGG63314.1"/>
    </source>
</evidence>
<reference evidence="6 7" key="1">
    <citation type="journal article" date="2014" name="Int. J. Syst. Evol. Microbiol.">
        <title>Complete genome sequence of Corynebacterium casei LMG S-19264T (=DSM 44701T), isolated from a smear-ripened cheese.</title>
        <authorList>
            <consortium name="US DOE Joint Genome Institute (JGI-PGF)"/>
            <person name="Walter F."/>
            <person name="Albersmeier A."/>
            <person name="Kalinowski J."/>
            <person name="Ruckert C."/>
        </authorList>
    </citation>
    <scope>NUCLEOTIDE SEQUENCE [LARGE SCALE GENOMIC DNA]</scope>
    <source>
        <strain evidence="6 7">CGMCC 1.15286</strain>
    </source>
</reference>
<comment type="caution">
    <text evidence="6">The sequence shown here is derived from an EMBL/GenBank/DDBJ whole genome shotgun (WGS) entry which is preliminary data.</text>
</comment>
<dbReference type="InterPro" id="IPR050179">
    <property type="entry name" value="Trans_hexapeptide_repeat"/>
</dbReference>
<evidence type="ECO:0000313" key="7">
    <source>
        <dbReference type="Proteomes" id="UP000600247"/>
    </source>
</evidence>
<keyword evidence="7" id="KW-1185">Reference proteome</keyword>
<dbReference type="SUPFAM" id="SSF51161">
    <property type="entry name" value="Trimeric LpxA-like enzymes"/>
    <property type="match status" value="1"/>
</dbReference>
<sequence length="209" mass="21760">MQRDKVVIIGGGGHAKVIIDILNSSNRYDIVGFTSQSNHQQNLCGVQYLGDDSILSSLMLEGIKYCSIAIGDNKIRKKLFDKLVKEGFTPINAISPSAYVSSSARIGNGVVIMPGAVVNASAIIEDNVIINTLTGIDHDCTISAHSHIAPGVSLAGGVFVGEGTFIGVGSSVIPEVKIGEWTVIGAGSAVVNDISSHVTVVGVPAKKYI</sequence>
<dbReference type="CDD" id="cd03360">
    <property type="entry name" value="LbH_AT_putative"/>
    <property type="match status" value="1"/>
</dbReference>
<feature type="binding site" evidence="4">
    <location>
        <position position="147"/>
    </location>
    <ligand>
        <name>acetyl-CoA</name>
        <dbReference type="ChEBI" id="CHEBI:57288"/>
    </ligand>
</feature>
<dbReference type="AlphaFoldDB" id="A0A917H0X8"/>
<dbReference type="InterPro" id="IPR011004">
    <property type="entry name" value="Trimer_LpxA-like_sf"/>
</dbReference>
<evidence type="ECO:0000256" key="2">
    <source>
        <dbReference type="ARBA" id="ARBA00022737"/>
    </source>
</evidence>
<evidence type="ECO:0000259" key="5">
    <source>
        <dbReference type="Pfam" id="PF17836"/>
    </source>
</evidence>
<evidence type="ECO:0000256" key="1">
    <source>
        <dbReference type="ARBA" id="ARBA00022679"/>
    </source>
</evidence>
<keyword evidence="2" id="KW-0677">Repeat</keyword>
<dbReference type="InterPro" id="IPR018357">
    <property type="entry name" value="Hexapep_transf_CS"/>
</dbReference>
<feature type="active site" description="Proton acceptor" evidence="3">
    <location>
        <position position="138"/>
    </location>
</feature>
<dbReference type="PROSITE" id="PS00101">
    <property type="entry name" value="HEXAPEP_TRANSFERASES"/>
    <property type="match status" value="1"/>
</dbReference>
<organism evidence="6 7">
    <name type="scientific">Paenibacillus radicis</name>
    <name type="common">ex Gao et al. 2016</name>
    <dbReference type="NCBI Taxonomy" id="1737354"/>
    <lineage>
        <taxon>Bacteria</taxon>
        <taxon>Bacillati</taxon>
        <taxon>Bacillota</taxon>
        <taxon>Bacilli</taxon>
        <taxon>Bacillales</taxon>
        <taxon>Paenibacillaceae</taxon>
        <taxon>Paenibacillus</taxon>
    </lineage>
</organism>
<dbReference type="RefSeq" id="WP_188888423.1">
    <property type="nucleotide sequence ID" value="NZ_BMHY01000002.1"/>
</dbReference>
<feature type="binding site" evidence="4">
    <location>
        <position position="71"/>
    </location>
    <ligand>
        <name>substrate</name>
    </ligand>
</feature>
<dbReference type="InterPro" id="IPR001451">
    <property type="entry name" value="Hexapep"/>
</dbReference>
<feature type="site" description="Increases basicity of active site His" evidence="3">
    <location>
        <position position="139"/>
    </location>
</feature>
<feature type="domain" description="PglD N-terminal" evidence="5">
    <location>
        <begin position="5"/>
        <end position="83"/>
    </location>
</feature>
<dbReference type="GO" id="GO:0016740">
    <property type="term" value="F:transferase activity"/>
    <property type="evidence" value="ECO:0007669"/>
    <property type="project" value="UniProtKB-KW"/>
</dbReference>
<protein>
    <submittedName>
        <fullName evidence="6">Hexapeptide transferase</fullName>
    </submittedName>
</protein>
<dbReference type="EMBL" id="BMHY01000002">
    <property type="protein sequence ID" value="GGG63314.1"/>
    <property type="molecule type" value="Genomic_DNA"/>
</dbReference>
<dbReference type="Gene3D" id="2.160.10.10">
    <property type="entry name" value="Hexapeptide repeat proteins"/>
    <property type="match status" value="1"/>
</dbReference>
<dbReference type="NCBIfam" id="TIGR03570">
    <property type="entry name" value="NeuD_NnaD"/>
    <property type="match status" value="1"/>
</dbReference>
<proteinExistence type="predicted"/>
<dbReference type="PANTHER" id="PTHR43300:SF7">
    <property type="entry name" value="UDP-N-ACETYLBACILLOSAMINE N-ACETYLTRANSFERASE"/>
    <property type="match status" value="1"/>
</dbReference>